<keyword evidence="2" id="KW-1185">Reference proteome</keyword>
<dbReference type="EMBL" id="CM055749">
    <property type="protein sequence ID" value="KAJ7994651.1"/>
    <property type="molecule type" value="Genomic_DNA"/>
</dbReference>
<dbReference type="Proteomes" id="UP001157502">
    <property type="component" value="Chromosome 22"/>
</dbReference>
<proteinExistence type="predicted"/>
<organism evidence="1 2">
    <name type="scientific">Dallia pectoralis</name>
    <name type="common">Alaska blackfish</name>
    <dbReference type="NCBI Taxonomy" id="75939"/>
    <lineage>
        <taxon>Eukaryota</taxon>
        <taxon>Metazoa</taxon>
        <taxon>Chordata</taxon>
        <taxon>Craniata</taxon>
        <taxon>Vertebrata</taxon>
        <taxon>Euteleostomi</taxon>
        <taxon>Actinopterygii</taxon>
        <taxon>Neopterygii</taxon>
        <taxon>Teleostei</taxon>
        <taxon>Protacanthopterygii</taxon>
        <taxon>Esociformes</taxon>
        <taxon>Umbridae</taxon>
        <taxon>Dallia</taxon>
    </lineage>
</organism>
<comment type="caution">
    <text evidence="1">The sequence shown here is derived from an EMBL/GenBank/DDBJ whole genome shotgun (WGS) entry which is preliminary data.</text>
</comment>
<gene>
    <name evidence="1" type="ORF">DPEC_G00251690</name>
</gene>
<evidence type="ECO:0000313" key="1">
    <source>
        <dbReference type="EMBL" id="KAJ7994651.1"/>
    </source>
</evidence>
<sequence>MEPRTAALQGNRHHREPSSVSRANDARPTIVVLSGDSVTIWKCVCGPELTGHHCIERSHRCCSLFRRERAAWRALYTMFSLDRATWTGTTLIFCYNPRLKESSQNKQWIKAPTAASQESAERCLD</sequence>
<accession>A0ACC2FTK0</accession>
<reference evidence="1" key="1">
    <citation type="submission" date="2021-05" db="EMBL/GenBank/DDBJ databases">
        <authorList>
            <person name="Pan Q."/>
            <person name="Jouanno E."/>
            <person name="Zahm M."/>
            <person name="Klopp C."/>
            <person name="Cabau C."/>
            <person name="Louis A."/>
            <person name="Berthelot C."/>
            <person name="Parey E."/>
            <person name="Roest Crollius H."/>
            <person name="Montfort J."/>
            <person name="Robinson-Rechavi M."/>
            <person name="Bouchez O."/>
            <person name="Lampietro C."/>
            <person name="Lopez Roques C."/>
            <person name="Donnadieu C."/>
            <person name="Postlethwait J."/>
            <person name="Bobe J."/>
            <person name="Dillon D."/>
            <person name="Chandos A."/>
            <person name="von Hippel F."/>
            <person name="Guiguen Y."/>
        </authorList>
    </citation>
    <scope>NUCLEOTIDE SEQUENCE</scope>
    <source>
        <strain evidence="1">YG-Jan2019</strain>
    </source>
</reference>
<name>A0ACC2FTK0_DALPE</name>
<protein>
    <submittedName>
        <fullName evidence="1">Uncharacterized protein</fullName>
    </submittedName>
</protein>
<evidence type="ECO:0000313" key="2">
    <source>
        <dbReference type="Proteomes" id="UP001157502"/>
    </source>
</evidence>